<dbReference type="SMART" id="SM00421">
    <property type="entry name" value="HTH_LUXR"/>
    <property type="match status" value="1"/>
</dbReference>
<dbReference type="PROSITE" id="PS50043">
    <property type="entry name" value="HTH_LUXR_2"/>
    <property type="match status" value="1"/>
</dbReference>
<dbReference type="InterPro" id="IPR001789">
    <property type="entry name" value="Sig_transdc_resp-reg_receiver"/>
</dbReference>
<organism evidence="6 7">
    <name type="scientific">Brevibacterium otitidis</name>
    <dbReference type="NCBI Taxonomy" id="53364"/>
    <lineage>
        <taxon>Bacteria</taxon>
        <taxon>Bacillati</taxon>
        <taxon>Actinomycetota</taxon>
        <taxon>Actinomycetes</taxon>
        <taxon>Micrococcales</taxon>
        <taxon>Brevibacteriaceae</taxon>
        <taxon>Brevibacterium</taxon>
    </lineage>
</organism>
<dbReference type="Gene3D" id="3.40.50.2300">
    <property type="match status" value="1"/>
</dbReference>
<dbReference type="InterPro" id="IPR016032">
    <property type="entry name" value="Sig_transdc_resp-reg_C-effctor"/>
</dbReference>
<accession>A0ABV5X2B9</accession>
<dbReference type="PROSITE" id="PS00622">
    <property type="entry name" value="HTH_LUXR_1"/>
    <property type="match status" value="1"/>
</dbReference>
<dbReference type="CDD" id="cd17535">
    <property type="entry name" value="REC_NarL-like"/>
    <property type="match status" value="1"/>
</dbReference>
<evidence type="ECO:0000259" key="4">
    <source>
        <dbReference type="PROSITE" id="PS50043"/>
    </source>
</evidence>
<dbReference type="PANTHER" id="PTHR43214:SF37">
    <property type="entry name" value="TRANSCRIPTIONAL REGULATORY PROTEIN YDFI"/>
    <property type="match status" value="1"/>
</dbReference>
<keyword evidence="2" id="KW-0238">DNA-binding</keyword>
<sequence>MAHREATDPATPPPDSATTVIVVDDDAWAVRGISAALTDDGFSVVGSAYSGQEAVELAAKLQPDVVLLDINMPPGMNGIDATAQIRTLSPASTIVILTTSAPGPGIARALEAGAAGILTKSEPPMVLTRALRMLLADDDPRILKRLAETIIISGDMISTDGALSPSLTKTEHRVLRLLSQGLNYEAIAAELTVSPATVRTHAQHLREKLHAQSISQIVYRGVQLKFISID</sequence>
<feature type="domain" description="HTH luxR-type" evidence="4">
    <location>
        <begin position="160"/>
        <end position="225"/>
    </location>
</feature>
<feature type="domain" description="Response regulatory" evidence="5">
    <location>
        <begin position="19"/>
        <end position="135"/>
    </location>
</feature>
<dbReference type="SUPFAM" id="SSF46894">
    <property type="entry name" value="C-terminal effector domain of the bipartite response regulators"/>
    <property type="match status" value="1"/>
</dbReference>
<keyword evidence="7" id="KW-1185">Reference proteome</keyword>
<gene>
    <name evidence="6" type="ORF">ACFFN1_05620</name>
</gene>
<dbReference type="EMBL" id="JBHMAU010000039">
    <property type="protein sequence ID" value="MFB9775892.1"/>
    <property type="molecule type" value="Genomic_DNA"/>
</dbReference>
<dbReference type="PRINTS" id="PR00038">
    <property type="entry name" value="HTHLUXR"/>
</dbReference>
<dbReference type="InterPro" id="IPR058245">
    <property type="entry name" value="NreC/VraR/RcsB-like_REC"/>
</dbReference>
<dbReference type="Pfam" id="PF00072">
    <property type="entry name" value="Response_reg"/>
    <property type="match status" value="1"/>
</dbReference>
<dbReference type="PANTHER" id="PTHR43214">
    <property type="entry name" value="TWO-COMPONENT RESPONSE REGULATOR"/>
    <property type="match status" value="1"/>
</dbReference>
<dbReference type="Proteomes" id="UP001589707">
    <property type="component" value="Unassembled WGS sequence"/>
</dbReference>
<proteinExistence type="predicted"/>
<evidence type="ECO:0000313" key="6">
    <source>
        <dbReference type="EMBL" id="MFB9775892.1"/>
    </source>
</evidence>
<dbReference type="RefSeq" id="WP_376839423.1">
    <property type="nucleotide sequence ID" value="NZ_JBHMAU010000039.1"/>
</dbReference>
<name>A0ABV5X2B9_9MICO</name>
<dbReference type="SMART" id="SM00448">
    <property type="entry name" value="REC"/>
    <property type="match status" value="1"/>
</dbReference>
<comment type="caution">
    <text evidence="6">The sequence shown here is derived from an EMBL/GenBank/DDBJ whole genome shotgun (WGS) entry which is preliminary data.</text>
</comment>
<reference evidence="6 7" key="1">
    <citation type="submission" date="2024-09" db="EMBL/GenBank/DDBJ databases">
        <authorList>
            <person name="Sun Q."/>
            <person name="Mori K."/>
        </authorList>
    </citation>
    <scope>NUCLEOTIDE SEQUENCE [LARGE SCALE GENOMIC DNA]</scope>
    <source>
        <strain evidence="6 7">JCM 11683</strain>
    </source>
</reference>
<evidence type="ECO:0000256" key="2">
    <source>
        <dbReference type="ARBA" id="ARBA00023125"/>
    </source>
</evidence>
<dbReference type="Pfam" id="PF00196">
    <property type="entry name" value="GerE"/>
    <property type="match status" value="1"/>
</dbReference>
<dbReference type="InterPro" id="IPR000792">
    <property type="entry name" value="Tscrpt_reg_LuxR_C"/>
</dbReference>
<evidence type="ECO:0000313" key="7">
    <source>
        <dbReference type="Proteomes" id="UP001589707"/>
    </source>
</evidence>
<keyword evidence="1 3" id="KW-0597">Phosphoprotein</keyword>
<dbReference type="PROSITE" id="PS50110">
    <property type="entry name" value="RESPONSE_REGULATORY"/>
    <property type="match status" value="1"/>
</dbReference>
<feature type="modified residue" description="4-aspartylphosphate" evidence="3">
    <location>
        <position position="69"/>
    </location>
</feature>
<protein>
    <submittedName>
        <fullName evidence="6">Response regulator</fullName>
    </submittedName>
</protein>
<dbReference type="InterPro" id="IPR036388">
    <property type="entry name" value="WH-like_DNA-bd_sf"/>
</dbReference>
<dbReference type="Gene3D" id="1.10.10.10">
    <property type="entry name" value="Winged helix-like DNA-binding domain superfamily/Winged helix DNA-binding domain"/>
    <property type="match status" value="1"/>
</dbReference>
<dbReference type="InterPro" id="IPR039420">
    <property type="entry name" value="WalR-like"/>
</dbReference>
<evidence type="ECO:0000256" key="1">
    <source>
        <dbReference type="ARBA" id="ARBA00022553"/>
    </source>
</evidence>
<evidence type="ECO:0000259" key="5">
    <source>
        <dbReference type="PROSITE" id="PS50110"/>
    </source>
</evidence>
<dbReference type="CDD" id="cd06170">
    <property type="entry name" value="LuxR_C_like"/>
    <property type="match status" value="1"/>
</dbReference>
<dbReference type="InterPro" id="IPR011006">
    <property type="entry name" value="CheY-like_superfamily"/>
</dbReference>
<evidence type="ECO:0000256" key="3">
    <source>
        <dbReference type="PROSITE-ProRule" id="PRU00169"/>
    </source>
</evidence>
<dbReference type="SUPFAM" id="SSF52172">
    <property type="entry name" value="CheY-like"/>
    <property type="match status" value="1"/>
</dbReference>